<feature type="transmembrane region" description="Helical" evidence="1">
    <location>
        <begin position="210"/>
        <end position="228"/>
    </location>
</feature>
<dbReference type="PANTHER" id="PTHR38034">
    <property type="entry name" value="INNER MEMBRANE PROTEIN YPJD"/>
    <property type="match status" value="1"/>
</dbReference>
<feature type="transmembrane region" description="Helical" evidence="1">
    <location>
        <begin position="62"/>
        <end position="84"/>
    </location>
</feature>
<feature type="transmembrane region" description="Helical" evidence="1">
    <location>
        <begin position="240"/>
        <end position="259"/>
    </location>
</feature>
<dbReference type="Proteomes" id="UP000251800">
    <property type="component" value="Unassembled WGS sequence"/>
</dbReference>
<dbReference type="OrthoDB" id="9780793at2"/>
<reference evidence="3 4" key="1">
    <citation type="submission" date="2018-05" db="EMBL/GenBank/DDBJ databases">
        <title>Abyssibacter profundi OUC007T gen. nov., sp. nov, a marine bacterium isolated from seawater of the Mariana Trench.</title>
        <authorList>
            <person name="Zhou S."/>
        </authorList>
    </citation>
    <scope>NUCLEOTIDE SEQUENCE [LARGE SCALE GENOMIC DNA]</scope>
    <source>
        <strain evidence="3 4">OUC007</strain>
    </source>
</reference>
<dbReference type="GO" id="GO:0020037">
    <property type="term" value="F:heme binding"/>
    <property type="evidence" value="ECO:0007669"/>
    <property type="project" value="InterPro"/>
</dbReference>
<evidence type="ECO:0000313" key="3">
    <source>
        <dbReference type="EMBL" id="PWN57171.1"/>
    </source>
</evidence>
<keyword evidence="1" id="KW-0812">Transmembrane</keyword>
<comment type="caution">
    <text evidence="3">The sequence shown here is derived from an EMBL/GenBank/DDBJ whole genome shotgun (WGS) entry which is preliminary data.</text>
</comment>
<feature type="domain" description="Cytochrome c assembly protein" evidence="2">
    <location>
        <begin position="39"/>
        <end position="262"/>
    </location>
</feature>
<accession>A0A363UP04</accession>
<name>A0A363UP04_9GAMM</name>
<feature type="transmembrane region" description="Helical" evidence="1">
    <location>
        <begin position="121"/>
        <end position="149"/>
    </location>
</feature>
<dbReference type="Pfam" id="PF01578">
    <property type="entry name" value="Cytochrom_C_asm"/>
    <property type="match status" value="1"/>
</dbReference>
<feature type="transmembrane region" description="Helical" evidence="1">
    <location>
        <begin position="33"/>
        <end position="55"/>
    </location>
</feature>
<evidence type="ECO:0000256" key="1">
    <source>
        <dbReference type="SAM" id="Phobius"/>
    </source>
</evidence>
<organism evidence="3 4">
    <name type="scientific">Abyssibacter profundi</name>
    <dbReference type="NCBI Taxonomy" id="2182787"/>
    <lineage>
        <taxon>Bacteria</taxon>
        <taxon>Pseudomonadati</taxon>
        <taxon>Pseudomonadota</taxon>
        <taxon>Gammaproteobacteria</taxon>
        <taxon>Chromatiales</taxon>
        <taxon>Oceanococcaceae</taxon>
        <taxon>Abyssibacter</taxon>
    </lineage>
</organism>
<dbReference type="AlphaFoldDB" id="A0A363UP04"/>
<proteinExistence type="predicted"/>
<dbReference type="EMBL" id="QEQK01000003">
    <property type="protein sequence ID" value="PWN57171.1"/>
    <property type="molecule type" value="Genomic_DNA"/>
</dbReference>
<dbReference type="RefSeq" id="WP_109719251.1">
    <property type="nucleotide sequence ID" value="NZ_QEQK01000003.1"/>
</dbReference>
<evidence type="ECO:0000259" key="2">
    <source>
        <dbReference type="Pfam" id="PF01578"/>
    </source>
</evidence>
<sequence>MDPVRPMLSLLPFAALLAYAVAAAVPPHKRLRPAQLVAGTLGILLHGGLLLMPLLTGLGLQFGVATAVSLVAWQSALMLLLFASREPVGGIARWVFAAALIGVAIGLIAPGASPRVQLDSWLLTTHIACSALAYGVLTLAAMQAAALWLRDRRLHSHPTPASTTDTVPLQTMERVLFQMIGLGFSLLTLSLASGLVVTQDVQAQHLTHKLVFTVVAWAVFAVLLAGRWRLGWRGRTAIRWMATGYAVLGLAYFGSKWVLETLLQTHWG</sequence>
<dbReference type="InterPro" id="IPR052372">
    <property type="entry name" value="YpjD/HemX"/>
</dbReference>
<protein>
    <recommendedName>
        <fullName evidence="2">Cytochrome c assembly protein domain-containing protein</fullName>
    </recommendedName>
</protein>
<keyword evidence="4" id="KW-1185">Reference proteome</keyword>
<dbReference type="InterPro" id="IPR002541">
    <property type="entry name" value="Cyt_c_assembly"/>
</dbReference>
<feature type="transmembrane region" description="Helical" evidence="1">
    <location>
        <begin position="90"/>
        <end position="109"/>
    </location>
</feature>
<feature type="transmembrane region" description="Helical" evidence="1">
    <location>
        <begin position="175"/>
        <end position="198"/>
    </location>
</feature>
<evidence type="ECO:0000313" key="4">
    <source>
        <dbReference type="Proteomes" id="UP000251800"/>
    </source>
</evidence>
<gene>
    <name evidence="3" type="ORF">DEH80_04395</name>
</gene>
<keyword evidence="1" id="KW-0472">Membrane</keyword>
<keyword evidence="1" id="KW-1133">Transmembrane helix</keyword>
<dbReference type="GO" id="GO:0017004">
    <property type="term" value="P:cytochrome complex assembly"/>
    <property type="evidence" value="ECO:0007669"/>
    <property type="project" value="InterPro"/>
</dbReference>
<dbReference type="PANTHER" id="PTHR38034:SF1">
    <property type="entry name" value="INNER MEMBRANE PROTEIN YPJD"/>
    <property type="match status" value="1"/>
</dbReference>